<sequence length="212" mass="24390">MTSTMECRETRALPEFAIDYGHEALSHNDDEREISLTFDGRGGTRWRTHVKFESGTFSARILTPEGDTSGLNTSFYLSSQEGDNSQDEIDFDFLGKDKTSVHTNYYSNGNGNHEMICKLNFDTSKAFHEYTIRWLPSRIEWLVDGKTIRFEEKREGDYFPQMPMYLYASLWNAGSIDNGRWAGPYSGSHAPYVCKYRDVRIPVHSHSKKPSQ</sequence>
<keyword evidence="2" id="KW-0326">Glycosidase</keyword>
<evidence type="ECO:0000256" key="2">
    <source>
        <dbReference type="ARBA" id="ARBA00023295"/>
    </source>
</evidence>
<dbReference type="PRINTS" id="PR00737">
    <property type="entry name" value="GLHYDRLASE16"/>
</dbReference>
<dbReference type="InterPro" id="IPR008264">
    <property type="entry name" value="Beta_glucanase"/>
</dbReference>
<gene>
    <name evidence="4" type="ORF">MARPO_0111s0012</name>
</gene>
<proteinExistence type="predicted"/>
<keyword evidence="1" id="KW-0378">Hydrolase</keyword>
<dbReference type="Gramene" id="Mp7g16080.1">
    <property type="protein sequence ID" value="Mp7g16080.1.cds1"/>
    <property type="gene ID" value="Mp7g16080"/>
</dbReference>
<protein>
    <recommendedName>
        <fullName evidence="3">GH16 domain-containing protein</fullName>
    </recommendedName>
</protein>
<dbReference type="PROSITE" id="PS51762">
    <property type="entry name" value="GH16_2"/>
    <property type="match status" value="1"/>
</dbReference>
<dbReference type="OMA" id="WDASDID"/>
<evidence type="ECO:0000259" key="3">
    <source>
        <dbReference type="PROSITE" id="PS51762"/>
    </source>
</evidence>
<dbReference type="InterPro" id="IPR044791">
    <property type="entry name" value="Beta-glucanase/XTH"/>
</dbReference>
<dbReference type="GO" id="GO:0005975">
    <property type="term" value="P:carbohydrate metabolic process"/>
    <property type="evidence" value="ECO:0007669"/>
    <property type="project" value="InterPro"/>
</dbReference>
<dbReference type="PANTHER" id="PTHR31062">
    <property type="entry name" value="XYLOGLUCAN ENDOTRANSGLUCOSYLASE/HYDROLASE PROTEIN 8-RELATED"/>
    <property type="match status" value="1"/>
</dbReference>
<feature type="domain" description="GH16" evidence="3">
    <location>
        <begin position="1"/>
        <end position="201"/>
    </location>
</feature>
<organism evidence="4 5">
    <name type="scientific">Marchantia polymorpha</name>
    <name type="common">Common liverwort</name>
    <name type="synonym">Marchantia aquatica</name>
    <dbReference type="NCBI Taxonomy" id="3197"/>
    <lineage>
        <taxon>Eukaryota</taxon>
        <taxon>Viridiplantae</taxon>
        <taxon>Streptophyta</taxon>
        <taxon>Embryophyta</taxon>
        <taxon>Marchantiophyta</taxon>
        <taxon>Marchantiopsida</taxon>
        <taxon>Marchantiidae</taxon>
        <taxon>Marchantiales</taxon>
        <taxon>Marchantiaceae</taxon>
        <taxon>Marchantia</taxon>
    </lineage>
</organism>
<dbReference type="Gene3D" id="2.60.120.200">
    <property type="match status" value="1"/>
</dbReference>
<evidence type="ECO:0000313" key="5">
    <source>
        <dbReference type="Proteomes" id="UP000244005"/>
    </source>
</evidence>
<reference evidence="5" key="1">
    <citation type="journal article" date="2017" name="Cell">
        <title>Insights into land plant evolution garnered from the Marchantia polymorpha genome.</title>
        <authorList>
            <person name="Bowman J.L."/>
            <person name="Kohchi T."/>
            <person name="Yamato K.T."/>
            <person name="Jenkins J."/>
            <person name="Shu S."/>
            <person name="Ishizaki K."/>
            <person name="Yamaoka S."/>
            <person name="Nishihama R."/>
            <person name="Nakamura Y."/>
            <person name="Berger F."/>
            <person name="Adam C."/>
            <person name="Aki S.S."/>
            <person name="Althoff F."/>
            <person name="Araki T."/>
            <person name="Arteaga-Vazquez M.A."/>
            <person name="Balasubrmanian S."/>
            <person name="Barry K."/>
            <person name="Bauer D."/>
            <person name="Boehm C.R."/>
            <person name="Briginshaw L."/>
            <person name="Caballero-Perez J."/>
            <person name="Catarino B."/>
            <person name="Chen F."/>
            <person name="Chiyoda S."/>
            <person name="Chovatia M."/>
            <person name="Davies K.M."/>
            <person name="Delmans M."/>
            <person name="Demura T."/>
            <person name="Dierschke T."/>
            <person name="Dolan L."/>
            <person name="Dorantes-Acosta A.E."/>
            <person name="Eklund D.M."/>
            <person name="Florent S.N."/>
            <person name="Flores-Sandoval E."/>
            <person name="Fujiyama A."/>
            <person name="Fukuzawa H."/>
            <person name="Galik B."/>
            <person name="Grimanelli D."/>
            <person name="Grimwood J."/>
            <person name="Grossniklaus U."/>
            <person name="Hamada T."/>
            <person name="Haseloff J."/>
            <person name="Hetherington A.J."/>
            <person name="Higo A."/>
            <person name="Hirakawa Y."/>
            <person name="Hundley H.N."/>
            <person name="Ikeda Y."/>
            <person name="Inoue K."/>
            <person name="Inoue S.I."/>
            <person name="Ishida S."/>
            <person name="Jia Q."/>
            <person name="Kakita M."/>
            <person name="Kanazawa T."/>
            <person name="Kawai Y."/>
            <person name="Kawashima T."/>
            <person name="Kennedy M."/>
            <person name="Kinose K."/>
            <person name="Kinoshita T."/>
            <person name="Kohara Y."/>
            <person name="Koide E."/>
            <person name="Komatsu K."/>
            <person name="Kopischke S."/>
            <person name="Kubo M."/>
            <person name="Kyozuka J."/>
            <person name="Lagercrantz U."/>
            <person name="Lin S.S."/>
            <person name="Lindquist E."/>
            <person name="Lipzen A.M."/>
            <person name="Lu C.W."/>
            <person name="De Luna E."/>
            <person name="Martienssen R.A."/>
            <person name="Minamino N."/>
            <person name="Mizutani M."/>
            <person name="Mizutani M."/>
            <person name="Mochizuki N."/>
            <person name="Monte I."/>
            <person name="Mosher R."/>
            <person name="Nagasaki H."/>
            <person name="Nakagami H."/>
            <person name="Naramoto S."/>
            <person name="Nishitani K."/>
            <person name="Ohtani M."/>
            <person name="Okamoto T."/>
            <person name="Okumura M."/>
            <person name="Phillips J."/>
            <person name="Pollak B."/>
            <person name="Reinders A."/>
            <person name="Rovekamp M."/>
            <person name="Sano R."/>
            <person name="Sawa S."/>
            <person name="Schmid M.W."/>
            <person name="Shirakawa M."/>
            <person name="Solano R."/>
            <person name="Spunde A."/>
            <person name="Suetsugu N."/>
            <person name="Sugano S."/>
            <person name="Sugiyama A."/>
            <person name="Sun R."/>
            <person name="Suzuki Y."/>
            <person name="Takenaka M."/>
            <person name="Takezawa D."/>
            <person name="Tomogane H."/>
            <person name="Tsuzuki M."/>
            <person name="Ueda T."/>
            <person name="Umeda M."/>
            <person name="Ward J.M."/>
            <person name="Watanabe Y."/>
            <person name="Yazaki K."/>
            <person name="Yokoyama R."/>
            <person name="Yoshitake Y."/>
            <person name="Yotsui I."/>
            <person name="Zachgo S."/>
            <person name="Schmutz J."/>
        </authorList>
    </citation>
    <scope>NUCLEOTIDE SEQUENCE [LARGE SCALE GENOMIC DNA]</scope>
    <source>
        <strain evidence="5">Tak-1</strain>
    </source>
</reference>
<name>A0A2R6WC70_MARPO</name>
<dbReference type="InterPro" id="IPR013320">
    <property type="entry name" value="ConA-like_dom_sf"/>
</dbReference>
<dbReference type="SMR" id="A0A2R6WC70"/>
<evidence type="ECO:0000313" key="4">
    <source>
        <dbReference type="EMBL" id="PTQ31451.1"/>
    </source>
</evidence>
<dbReference type="AlphaFoldDB" id="A0A2R6WC70"/>
<accession>A0A2R6WC70</accession>
<dbReference type="SUPFAM" id="SSF49899">
    <property type="entry name" value="Concanavalin A-like lectins/glucanases"/>
    <property type="match status" value="1"/>
</dbReference>
<dbReference type="EMBL" id="KZ772783">
    <property type="protein sequence ID" value="PTQ31451.1"/>
    <property type="molecule type" value="Genomic_DNA"/>
</dbReference>
<dbReference type="OrthoDB" id="4781at2759"/>
<dbReference type="Proteomes" id="UP000244005">
    <property type="component" value="Unassembled WGS sequence"/>
</dbReference>
<dbReference type="Pfam" id="PF00722">
    <property type="entry name" value="Glyco_hydro_16"/>
    <property type="match status" value="1"/>
</dbReference>
<keyword evidence="5" id="KW-1185">Reference proteome</keyword>
<dbReference type="GO" id="GO:0004553">
    <property type="term" value="F:hydrolase activity, hydrolyzing O-glycosyl compounds"/>
    <property type="evidence" value="ECO:0007669"/>
    <property type="project" value="InterPro"/>
</dbReference>
<dbReference type="InterPro" id="IPR000757">
    <property type="entry name" value="Beta-glucanase-like"/>
</dbReference>
<evidence type="ECO:0000256" key="1">
    <source>
        <dbReference type="ARBA" id="ARBA00022801"/>
    </source>
</evidence>